<keyword evidence="2" id="KW-0489">Methyltransferase</keyword>
<name>A0A4S2MXJ0_9PEZI</name>
<reference evidence="2 3" key="1">
    <citation type="submission" date="2019-04" db="EMBL/GenBank/DDBJ databases">
        <title>Comparative genomics and transcriptomics to analyze fruiting body development in filamentous ascomycetes.</title>
        <authorList>
            <consortium name="DOE Joint Genome Institute"/>
            <person name="Lutkenhaus R."/>
            <person name="Traeger S."/>
            <person name="Breuer J."/>
            <person name="Kuo A."/>
            <person name="Lipzen A."/>
            <person name="Pangilinan J."/>
            <person name="Dilworth D."/>
            <person name="Sandor L."/>
            <person name="Poggeler S."/>
            <person name="Barry K."/>
            <person name="Grigoriev I.V."/>
            <person name="Nowrousian M."/>
        </authorList>
    </citation>
    <scope>NUCLEOTIDE SEQUENCE [LARGE SCALE GENOMIC DNA]</scope>
    <source>
        <strain evidence="2 3">CBS 389.68</strain>
    </source>
</reference>
<gene>
    <name evidence="2" type="ORF">EX30DRAFT_358763</name>
</gene>
<dbReference type="PANTHER" id="PTHR43591:SF24">
    <property type="entry name" value="2-METHOXY-6-POLYPRENYL-1,4-BENZOQUINOL METHYLASE, MITOCHONDRIAL"/>
    <property type="match status" value="1"/>
</dbReference>
<dbReference type="Proteomes" id="UP000298138">
    <property type="component" value="Unassembled WGS sequence"/>
</dbReference>
<dbReference type="InParanoid" id="A0A4S2MXJ0"/>
<proteinExistence type="predicted"/>
<organism evidence="2 3">
    <name type="scientific">Ascodesmis nigricans</name>
    <dbReference type="NCBI Taxonomy" id="341454"/>
    <lineage>
        <taxon>Eukaryota</taxon>
        <taxon>Fungi</taxon>
        <taxon>Dikarya</taxon>
        <taxon>Ascomycota</taxon>
        <taxon>Pezizomycotina</taxon>
        <taxon>Pezizomycetes</taxon>
        <taxon>Pezizales</taxon>
        <taxon>Ascodesmidaceae</taxon>
        <taxon>Ascodesmis</taxon>
    </lineage>
</organism>
<dbReference type="CDD" id="cd02440">
    <property type="entry name" value="AdoMet_MTases"/>
    <property type="match status" value="1"/>
</dbReference>
<dbReference type="SUPFAM" id="SSF53335">
    <property type="entry name" value="S-adenosyl-L-methionine-dependent methyltransferases"/>
    <property type="match status" value="1"/>
</dbReference>
<sequence>MASSTSDPGADTKSLDSEVEQTELIQNRLYQPWSLNRDASFLPVDDIERERQEGLHHFFQRIFDGRLIFPGPAAKDPERILECGFGTANWACDVAEAYPDATVIGVDVSPHLKPDTTPENLHLQIDDLNDVFTFPGNHFDLVHSQHVVTGIKKHRWPGYVRDCVRVLKPDGWLQFVELHLLVQSNNGTITPRHAIDQLGQAFIGAVDDKRDLRAPTRFAKMFTDAGLQNVEQQVIHIPLNPWMPDPQWSERGREFREAFVDGLEGSLMIPLTQFATLSANEVLALLAHARKELQDESLKPYMALYIAIGRKPNS</sequence>
<dbReference type="EMBL" id="ML220119">
    <property type="protein sequence ID" value="TGZ81419.1"/>
    <property type="molecule type" value="Genomic_DNA"/>
</dbReference>
<evidence type="ECO:0000313" key="3">
    <source>
        <dbReference type="Proteomes" id="UP000298138"/>
    </source>
</evidence>
<evidence type="ECO:0000259" key="1">
    <source>
        <dbReference type="Pfam" id="PF13649"/>
    </source>
</evidence>
<keyword evidence="3" id="KW-1185">Reference proteome</keyword>
<evidence type="ECO:0000313" key="2">
    <source>
        <dbReference type="EMBL" id="TGZ81419.1"/>
    </source>
</evidence>
<dbReference type="Gene3D" id="3.40.50.150">
    <property type="entry name" value="Vaccinia Virus protein VP39"/>
    <property type="match status" value="1"/>
</dbReference>
<dbReference type="GO" id="GO:0032259">
    <property type="term" value="P:methylation"/>
    <property type="evidence" value="ECO:0007669"/>
    <property type="project" value="UniProtKB-KW"/>
</dbReference>
<keyword evidence="2" id="KW-0808">Transferase</keyword>
<feature type="domain" description="Methyltransferase" evidence="1">
    <location>
        <begin position="80"/>
        <end position="171"/>
    </location>
</feature>
<accession>A0A4S2MXJ0</accession>
<dbReference type="STRING" id="341454.A0A4S2MXJ0"/>
<dbReference type="InterPro" id="IPR041698">
    <property type="entry name" value="Methyltransf_25"/>
</dbReference>
<dbReference type="Pfam" id="PF13649">
    <property type="entry name" value="Methyltransf_25"/>
    <property type="match status" value="1"/>
</dbReference>
<dbReference type="GO" id="GO:0008168">
    <property type="term" value="F:methyltransferase activity"/>
    <property type="evidence" value="ECO:0007669"/>
    <property type="project" value="UniProtKB-KW"/>
</dbReference>
<protein>
    <submittedName>
        <fullName evidence="2">S-adenosyl-L-methionine-dependent methyltransferase</fullName>
    </submittedName>
</protein>
<dbReference type="OrthoDB" id="506498at2759"/>
<dbReference type="AlphaFoldDB" id="A0A4S2MXJ0"/>
<dbReference type="PANTHER" id="PTHR43591">
    <property type="entry name" value="METHYLTRANSFERASE"/>
    <property type="match status" value="1"/>
</dbReference>
<dbReference type="InterPro" id="IPR029063">
    <property type="entry name" value="SAM-dependent_MTases_sf"/>
</dbReference>